<dbReference type="PROSITE" id="PS00108">
    <property type="entry name" value="PROTEIN_KINASE_ST"/>
    <property type="match status" value="1"/>
</dbReference>
<evidence type="ECO:0000256" key="6">
    <source>
        <dbReference type="ARBA" id="ARBA00022692"/>
    </source>
</evidence>
<dbReference type="InterPro" id="IPR008271">
    <property type="entry name" value="Ser/Thr_kinase_AS"/>
</dbReference>
<dbReference type="GO" id="GO:0004674">
    <property type="term" value="F:protein serine/threonine kinase activity"/>
    <property type="evidence" value="ECO:0007669"/>
    <property type="project" value="UniProtKB-KW"/>
</dbReference>
<keyword evidence="8" id="KW-0677">Repeat</keyword>
<feature type="compositionally biased region" description="Low complexity" evidence="16">
    <location>
        <begin position="1"/>
        <end position="15"/>
    </location>
</feature>
<dbReference type="Pfam" id="PF07714">
    <property type="entry name" value="PK_Tyr_Ser-Thr"/>
    <property type="match status" value="1"/>
</dbReference>
<dbReference type="FunFam" id="3.80.10.10:FF:000129">
    <property type="entry name" value="Leucine-rich repeat receptor-like kinase"/>
    <property type="match status" value="1"/>
</dbReference>
<feature type="binding site" evidence="15">
    <location>
        <position position="249"/>
    </location>
    <ligand>
        <name>ATP</name>
        <dbReference type="ChEBI" id="CHEBI:30616"/>
    </ligand>
</feature>
<keyword evidence="7" id="KW-0732">Signal</keyword>
<sequence length="520" mass="57489">MVWPPASSSTRCSSSLPPPPSNGLTQADVAKRLKEELSERNRENEMLKSWNGDPCSLSTWEGFSCESNDGARVVVKLNFSSKNLQGQIPAAIGNLTDLTEIDLQVNNFTGSIPASFSALKHLRNLSVKCNPFLNNQLPDGLSTRVDFRHGACAAEEYESPPGVASHRVIVIGGVACGSLACTFALGFLFVCFNKRERRSPEKDCSSTMQQLSLKSIQTATGNFKTLIGEGGFGAVYRGTLPHGQEVAVKVRSSSSIQGTREFNSELGLLSAVWHENLVPLIGYCSEKDQQILVYPFMSNGSLQDRLYGEASKRKVLDWPTRLSVCIGAARGLVYLHNFAGRCIIHRDIKSSNILLDHSMCGKVADFGFSKYEPQEGDSNPSMEVRGTAGYLDPEYYSTQVLSTRSDVFSFGVVLLEIVTGREPLDVKRPRDEWSLAKPYIREYKIEEMVDPGIKGQYCSEAMWRVLEVASVCTEPFSTFRPSMEDILRELEDALIIENNASEYMRSIESTGTRVQLLSVH</sequence>
<evidence type="ECO:0000313" key="20">
    <source>
        <dbReference type="Proteomes" id="UP000823388"/>
    </source>
</evidence>
<dbReference type="InterPro" id="IPR017441">
    <property type="entry name" value="Protein_kinase_ATP_BS"/>
</dbReference>
<evidence type="ECO:0000256" key="8">
    <source>
        <dbReference type="ARBA" id="ARBA00022737"/>
    </source>
</evidence>
<evidence type="ECO:0000256" key="5">
    <source>
        <dbReference type="ARBA" id="ARBA00022679"/>
    </source>
</evidence>
<keyword evidence="5" id="KW-0808">Transferase</keyword>
<dbReference type="AlphaFoldDB" id="A0A8T0VZK3"/>
<keyword evidence="9 15" id="KW-0547">Nucleotide-binding</keyword>
<dbReference type="Gene3D" id="1.10.510.10">
    <property type="entry name" value="Transferase(Phosphotransferase) domain 1"/>
    <property type="match status" value="1"/>
</dbReference>
<keyword evidence="10" id="KW-0418">Kinase</keyword>
<keyword evidence="11 15" id="KW-0067">ATP-binding</keyword>
<dbReference type="InterPro" id="IPR011009">
    <property type="entry name" value="Kinase-like_dom_sf"/>
</dbReference>
<organism evidence="19 20">
    <name type="scientific">Panicum virgatum</name>
    <name type="common">Blackwell switchgrass</name>
    <dbReference type="NCBI Taxonomy" id="38727"/>
    <lineage>
        <taxon>Eukaryota</taxon>
        <taxon>Viridiplantae</taxon>
        <taxon>Streptophyta</taxon>
        <taxon>Embryophyta</taxon>
        <taxon>Tracheophyta</taxon>
        <taxon>Spermatophyta</taxon>
        <taxon>Magnoliopsida</taxon>
        <taxon>Liliopsida</taxon>
        <taxon>Poales</taxon>
        <taxon>Poaceae</taxon>
        <taxon>PACMAD clade</taxon>
        <taxon>Panicoideae</taxon>
        <taxon>Panicodae</taxon>
        <taxon>Paniceae</taxon>
        <taxon>Panicinae</taxon>
        <taxon>Panicum</taxon>
        <taxon>Panicum sect. Hiantes</taxon>
    </lineage>
</organism>
<evidence type="ECO:0000256" key="17">
    <source>
        <dbReference type="SAM" id="Phobius"/>
    </source>
</evidence>
<evidence type="ECO:0000256" key="2">
    <source>
        <dbReference type="ARBA" id="ARBA00022527"/>
    </source>
</evidence>
<evidence type="ECO:0000256" key="9">
    <source>
        <dbReference type="ARBA" id="ARBA00022741"/>
    </source>
</evidence>
<dbReference type="CDD" id="cd14066">
    <property type="entry name" value="STKc_IRAK"/>
    <property type="match status" value="1"/>
</dbReference>
<keyword evidence="6 17" id="KW-0812">Transmembrane</keyword>
<gene>
    <name evidence="19" type="ORF">PVAP13_2NG544200</name>
</gene>
<dbReference type="PANTHER" id="PTHR45631">
    <property type="entry name" value="OS07G0107800 PROTEIN-RELATED"/>
    <property type="match status" value="1"/>
</dbReference>
<keyword evidence="13 17" id="KW-0472">Membrane</keyword>
<evidence type="ECO:0000259" key="18">
    <source>
        <dbReference type="PROSITE" id="PS50011"/>
    </source>
</evidence>
<feature type="domain" description="Protein kinase" evidence="18">
    <location>
        <begin position="221"/>
        <end position="495"/>
    </location>
</feature>
<keyword evidence="20" id="KW-1185">Reference proteome</keyword>
<keyword evidence="14" id="KW-0675">Receptor</keyword>
<evidence type="ECO:0000256" key="11">
    <source>
        <dbReference type="ARBA" id="ARBA00022840"/>
    </source>
</evidence>
<feature type="transmembrane region" description="Helical" evidence="17">
    <location>
        <begin position="168"/>
        <end position="192"/>
    </location>
</feature>
<keyword evidence="2" id="KW-0723">Serine/threonine-protein kinase</keyword>
<proteinExistence type="predicted"/>
<evidence type="ECO:0000256" key="16">
    <source>
        <dbReference type="SAM" id="MobiDB-lite"/>
    </source>
</evidence>
<evidence type="ECO:0000256" key="1">
    <source>
        <dbReference type="ARBA" id="ARBA00004162"/>
    </source>
</evidence>
<evidence type="ECO:0000256" key="10">
    <source>
        <dbReference type="ARBA" id="ARBA00022777"/>
    </source>
</evidence>
<feature type="region of interest" description="Disordered" evidence="16">
    <location>
        <begin position="1"/>
        <end position="26"/>
    </location>
</feature>
<evidence type="ECO:0000256" key="4">
    <source>
        <dbReference type="ARBA" id="ARBA00022614"/>
    </source>
</evidence>
<dbReference type="InterPro" id="IPR001611">
    <property type="entry name" value="Leu-rich_rpt"/>
</dbReference>
<evidence type="ECO:0000256" key="15">
    <source>
        <dbReference type="PROSITE-ProRule" id="PRU10141"/>
    </source>
</evidence>
<dbReference type="InterPro" id="IPR032675">
    <property type="entry name" value="LRR_dom_sf"/>
</dbReference>
<dbReference type="SMART" id="SM00220">
    <property type="entry name" value="S_TKc"/>
    <property type="match status" value="1"/>
</dbReference>
<evidence type="ECO:0000256" key="3">
    <source>
        <dbReference type="ARBA" id="ARBA00022553"/>
    </source>
</evidence>
<dbReference type="GO" id="GO:0005886">
    <property type="term" value="C:plasma membrane"/>
    <property type="evidence" value="ECO:0007669"/>
    <property type="project" value="UniProtKB-SubCell"/>
</dbReference>
<dbReference type="InterPro" id="IPR000719">
    <property type="entry name" value="Prot_kinase_dom"/>
</dbReference>
<dbReference type="FunFam" id="3.30.200.20:FF:000039">
    <property type="entry name" value="receptor-like protein kinase FERONIA"/>
    <property type="match status" value="1"/>
</dbReference>
<keyword evidence="4" id="KW-0433">Leucine-rich repeat</keyword>
<evidence type="ECO:0000256" key="12">
    <source>
        <dbReference type="ARBA" id="ARBA00022989"/>
    </source>
</evidence>
<evidence type="ECO:0000256" key="7">
    <source>
        <dbReference type="ARBA" id="ARBA00022729"/>
    </source>
</evidence>
<evidence type="ECO:0000256" key="14">
    <source>
        <dbReference type="ARBA" id="ARBA00023170"/>
    </source>
</evidence>
<reference evidence="19" key="1">
    <citation type="submission" date="2020-05" db="EMBL/GenBank/DDBJ databases">
        <title>WGS assembly of Panicum virgatum.</title>
        <authorList>
            <person name="Lovell J.T."/>
            <person name="Jenkins J."/>
            <person name="Shu S."/>
            <person name="Juenger T.E."/>
            <person name="Schmutz J."/>
        </authorList>
    </citation>
    <scope>NUCLEOTIDE SEQUENCE</scope>
    <source>
        <strain evidence="19">AP13</strain>
    </source>
</reference>
<keyword evidence="12 17" id="KW-1133">Transmembrane helix</keyword>
<name>A0A8T0VZK3_PANVG</name>
<dbReference type="PROSITE" id="PS50011">
    <property type="entry name" value="PROTEIN_KINASE_DOM"/>
    <property type="match status" value="1"/>
</dbReference>
<dbReference type="Proteomes" id="UP000823388">
    <property type="component" value="Chromosome 2N"/>
</dbReference>
<protein>
    <recommendedName>
        <fullName evidence="18">Protein kinase domain-containing protein</fullName>
    </recommendedName>
</protein>
<dbReference type="PANTHER" id="PTHR45631:SF27">
    <property type="entry name" value="PROTEIN KINASE DOMAIN-CONTAINING PROTEIN"/>
    <property type="match status" value="1"/>
</dbReference>
<dbReference type="GO" id="GO:0005524">
    <property type="term" value="F:ATP binding"/>
    <property type="evidence" value="ECO:0007669"/>
    <property type="project" value="UniProtKB-UniRule"/>
</dbReference>
<dbReference type="SUPFAM" id="SSF52058">
    <property type="entry name" value="L domain-like"/>
    <property type="match status" value="1"/>
</dbReference>
<dbReference type="SUPFAM" id="SSF56112">
    <property type="entry name" value="Protein kinase-like (PK-like)"/>
    <property type="match status" value="1"/>
</dbReference>
<comment type="subcellular location">
    <subcellularLocation>
        <location evidence="1">Cell membrane</location>
        <topology evidence="1">Single-pass membrane protein</topology>
    </subcellularLocation>
</comment>
<evidence type="ECO:0000256" key="13">
    <source>
        <dbReference type="ARBA" id="ARBA00023136"/>
    </source>
</evidence>
<evidence type="ECO:0000313" key="19">
    <source>
        <dbReference type="EMBL" id="KAG2637793.1"/>
    </source>
</evidence>
<keyword evidence="3" id="KW-0597">Phosphoprotein</keyword>
<dbReference type="InterPro" id="IPR001245">
    <property type="entry name" value="Ser-Thr/Tyr_kinase_cat_dom"/>
</dbReference>
<dbReference type="Gene3D" id="3.80.10.10">
    <property type="entry name" value="Ribonuclease Inhibitor"/>
    <property type="match status" value="1"/>
</dbReference>
<comment type="caution">
    <text evidence="19">The sequence shown here is derived from an EMBL/GenBank/DDBJ whole genome shotgun (WGS) entry which is preliminary data.</text>
</comment>
<dbReference type="Gene3D" id="3.30.200.20">
    <property type="entry name" value="Phosphorylase Kinase, domain 1"/>
    <property type="match status" value="1"/>
</dbReference>
<accession>A0A8T0VZK3</accession>
<dbReference type="EMBL" id="CM029040">
    <property type="protein sequence ID" value="KAG2637793.1"/>
    <property type="molecule type" value="Genomic_DNA"/>
</dbReference>
<dbReference type="Pfam" id="PF00560">
    <property type="entry name" value="LRR_1"/>
    <property type="match status" value="1"/>
</dbReference>
<dbReference type="PROSITE" id="PS00107">
    <property type="entry name" value="PROTEIN_KINASE_ATP"/>
    <property type="match status" value="1"/>
</dbReference>
<dbReference type="FunFam" id="1.10.510.10:FF:000146">
    <property type="entry name" value="LRR receptor-like serine/threonine-protein kinase IOS1"/>
    <property type="match status" value="1"/>
</dbReference>